<organism evidence="4 5">
    <name type="scientific">Calidifontibacillus erzurumensis</name>
    <dbReference type="NCBI Taxonomy" id="2741433"/>
    <lineage>
        <taxon>Bacteria</taxon>
        <taxon>Bacillati</taxon>
        <taxon>Bacillota</taxon>
        <taxon>Bacilli</taxon>
        <taxon>Bacillales</taxon>
        <taxon>Bacillaceae</taxon>
        <taxon>Calidifontibacillus/Schinkia group</taxon>
        <taxon>Calidifontibacillus</taxon>
    </lineage>
</organism>
<reference evidence="4" key="1">
    <citation type="submission" date="2020-06" db="EMBL/GenBank/DDBJ databases">
        <title>A novel thermopfilic bacterium from Erzurum, Turkey.</title>
        <authorList>
            <person name="Adiguzel A."/>
            <person name="Ay H."/>
            <person name="Baltaci M.O."/>
        </authorList>
    </citation>
    <scope>NUCLEOTIDE SEQUENCE</scope>
    <source>
        <strain evidence="4">P2</strain>
    </source>
</reference>
<name>A0A8J8GDZ7_9BACI</name>
<dbReference type="InterPro" id="IPR036388">
    <property type="entry name" value="WH-like_DNA-bd_sf"/>
</dbReference>
<protein>
    <recommendedName>
        <fullName evidence="6">Nucleotidyltransferase-like protein</fullName>
    </recommendedName>
</protein>
<keyword evidence="5" id="KW-1185">Reference proteome</keyword>
<feature type="domain" description="YgxA-like substrate binding" evidence="3">
    <location>
        <begin position="120"/>
        <end position="217"/>
    </location>
</feature>
<gene>
    <name evidence="4" type="ORF">HR057_10150</name>
</gene>
<feature type="domain" description="Nucleotidyltransferase-like" evidence="1">
    <location>
        <begin position="1"/>
        <end position="118"/>
    </location>
</feature>
<evidence type="ECO:0000313" key="4">
    <source>
        <dbReference type="EMBL" id="NSL52114.1"/>
    </source>
</evidence>
<dbReference type="Pfam" id="PF18576">
    <property type="entry name" value="HTH_52"/>
    <property type="match status" value="1"/>
</dbReference>
<dbReference type="InterPro" id="IPR054515">
    <property type="entry name" value="YgxA-like_substrate-bd"/>
</dbReference>
<dbReference type="Gene3D" id="1.20.120.330">
    <property type="entry name" value="Nucleotidyltransferases domain 2"/>
    <property type="match status" value="1"/>
</dbReference>
<evidence type="ECO:0000259" key="3">
    <source>
        <dbReference type="Pfam" id="PF22339"/>
    </source>
</evidence>
<dbReference type="AlphaFoldDB" id="A0A8J8GDZ7"/>
<dbReference type="InterPro" id="IPR043519">
    <property type="entry name" value="NT_sf"/>
</dbReference>
<proteinExistence type="predicted"/>
<dbReference type="RefSeq" id="WP_173731323.1">
    <property type="nucleotide sequence ID" value="NZ_JABTTE010000013.1"/>
</dbReference>
<dbReference type="Pfam" id="PF14540">
    <property type="entry name" value="NTF-like"/>
    <property type="match status" value="1"/>
</dbReference>
<comment type="caution">
    <text evidence="4">The sequence shown here is derived from an EMBL/GenBank/DDBJ whole genome shotgun (WGS) entry which is preliminary data.</text>
</comment>
<evidence type="ECO:0000259" key="1">
    <source>
        <dbReference type="Pfam" id="PF14540"/>
    </source>
</evidence>
<dbReference type="EMBL" id="JABTTE010000013">
    <property type="protein sequence ID" value="NSL52114.1"/>
    <property type="molecule type" value="Genomic_DNA"/>
</dbReference>
<dbReference type="Proteomes" id="UP000625804">
    <property type="component" value="Unassembled WGS sequence"/>
</dbReference>
<dbReference type="Gene3D" id="1.10.10.10">
    <property type="entry name" value="Winged helix-like DNA-binding domain superfamily/Winged helix DNA-binding domain"/>
    <property type="match status" value="1"/>
</dbReference>
<evidence type="ECO:0008006" key="6">
    <source>
        <dbReference type="Google" id="ProtNLM"/>
    </source>
</evidence>
<evidence type="ECO:0000259" key="2">
    <source>
        <dbReference type="Pfam" id="PF18576"/>
    </source>
</evidence>
<accession>A0A8J8GDZ7</accession>
<evidence type="ECO:0000313" key="5">
    <source>
        <dbReference type="Proteomes" id="UP000625804"/>
    </source>
</evidence>
<feature type="domain" description="YgxA-like helix-turn-helix" evidence="2">
    <location>
        <begin position="225"/>
        <end position="286"/>
    </location>
</feature>
<sequence>MDERLRPILEENAADENTLGILLYENEKKNWLGSEQPDVYLIVLMRELEFDKNPYMIDHYIVDQLKITVHTVSEQQLCRHLKYSNYLQWILNGQVLFEKENSIQKLRIKLQEIPINIRKKKICIEFANLIKCYSMGKEFYERKQYLDAFTLMVQALQHLATLSVLEHGLYPANSLWNQVKKLEPEVYTFYLELSESNEPIEKRVQLLFLELGFATSSRTRIGSSYLLEIMKSKDEWTLKDLVNDERLIEFAPNLELFLQYLALKNIVAVDDQNSKGSAVYQRKYKVR</sequence>
<dbReference type="Gene3D" id="3.30.460.10">
    <property type="entry name" value="Beta Polymerase, domain 2"/>
    <property type="match status" value="1"/>
</dbReference>
<dbReference type="InterPro" id="IPR041143">
    <property type="entry name" value="YgxA_HTH"/>
</dbReference>
<dbReference type="InterPro" id="IPR029348">
    <property type="entry name" value="NTF-like"/>
</dbReference>
<dbReference type="Pfam" id="PF22339">
    <property type="entry name" value="YgxA-like_sub_bind"/>
    <property type="match status" value="1"/>
</dbReference>